<feature type="transmembrane region" description="Helical" evidence="9">
    <location>
        <begin position="600"/>
        <end position="620"/>
    </location>
</feature>
<dbReference type="GO" id="GO:0031985">
    <property type="term" value="C:Golgi cisterna"/>
    <property type="evidence" value="ECO:0007669"/>
    <property type="project" value="TreeGrafter"/>
</dbReference>
<evidence type="ECO:0000256" key="9">
    <source>
        <dbReference type="SAM" id="Phobius"/>
    </source>
</evidence>
<sequence>MSWLSKVTDLAGKAETLLNQLDQNTAQALSKPNEPGQRPYAHATPTRAKRPSLDELSSGIQLTSEQPSAVFSAAPREYASSDYGGTGARQKSSGYASSVSSFVSKAQPKEDDEKLLAYLNEPNDDTGSTKGGRSRRSSGASLASLPQMFFQAVASATGEPQAASTAETDSQGVEYTFTTKMEREMNELKARDADSRKTLQAKDSQLAVLRVRLQESDQLLQSRSQQVETLKAENTRLLRDSKDSTEVRNQALETLQQRLQEAEGALEKEKLHVKQLEAEYRDRVQKLEDENANLALDVTGAQKMVTEEKLRSKDAVDQLRLAKYNLEANKHEFDEYKQKAQRILQTKEKLIETLKEGAGPGEDQPGLAVELEEIRAERDMMKDDLQQTQLMVYNLKAEIQDLETQLTAEQRGSLEQQRSLQEQCQSFQASASQYREQLEQLKMEYQYIQDELRRQHSAVQSKLQEKDAEIARLMSQSTARSLNVSSNGELEQRIRLLTENLIQKQTLIEALQTDKNSLGLQLERLERMYREAESAAIRSSSVAINMGTDSENVSSRVPAFMRENPYDTGVTRGVKRAYGTLDTLSVKAGLFLRRYPMARVLVFLYCVLMHVWVFFVLLTYTPEMHPPGFHDDPPPGHLNG</sequence>
<feature type="region of interest" description="Disordered" evidence="8">
    <location>
        <begin position="22"/>
        <end position="73"/>
    </location>
</feature>
<reference evidence="11" key="1">
    <citation type="submission" date="2022-11" db="UniProtKB">
        <authorList>
            <consortium name="WormBaseParasite"/>
        </authorList>
    </citation>
    <scope>IDENTIFICATION</scope>
</reference>
<feature type="coiled-coil region" evidence="7">
    <location>
        <begin position="333"/>
        <end position="469"/>
    </location>
</feature>
<dbReference type="InterPro" id="IPR019177">
    <property type="entry name" value="Golgin_subfamily_A_member_5"/>
</dbReference>
<evidence type="ECO:0000256" key="5">
    <source>
        <dbReference type="ARBA" id="ARBA00023054"/>
    </source>
</evidence>
<dbReference type="GO" id="GO:0000301">
    <property type="term" value="P:retrograde transport, vesicle recycling within Golgi"/>
    <property type="evidence" value="ECO:0007669"/>
    <property type="project" value="TreeGrafter"/>
</dbReference>
<keyword evidence="4" id="KW-0333">Golgi apparatus</keyword>
<feature type="region of interest" description="Disordered" evidence="8">
    <location>
        <begin position="119"/>
        <end position="141"/>
    </location>
</feature>
<evidence type="ECO:0000256" key="2">
    <source>
        <dbReference type="ARBA" id="ARBA00022692"/>
    </source>
</evidence>
<dbReference type="GO" id="GO:0000139">
    <property type="term" value="C:Golgi membrane"/>
    <property type="evidence" value="ECO:0007669"/>
    <property type="project" value="UniProtKB-SubCell"/>
</dbReference>
<dbReference type="Pfam" id="PF09787">
    <property type="entry name" value="Golgin_A5"/>
    <property type="match status" value="1"/>
</dbReference>
<evidence type="ECO:0000256" key="1">
    <source>
        <dbReference type="ARBA" id="ARBA00004409"/>
    </source>
</evidence>
<proteinExistence type="predicted"/>
<evidence type="ECO:0000313" key="10">
    <source>
        <dbReference type="Proteomes" id="UP000887566"/>
    </source>
</evidence>
<comment type="subcellular location">
    <subcellularLocation>
        <location evidence="1">Golgi apparatus membrane</location>
        <topology evidence="1">Single-pass type IV membrane protein</topology>
    </subcellularLocation>
</comment>
<dbReference type="PANTHER" id="PTHR13815">
    <property type="entry name" value="GOLGIN-84"/>
    <property type="match status" value="1"/>
</dbReference>
<dbReference type="Proteomes" id="UP000887566">
    <property type="component" value="Unplaced"/>
</dbReference>
<dbReference type="AlphaFoldDB" id="A0A914V3W2"/>
<name>A0A914V3W2_9BILA</name>
<accession>A0A914V3W2</accession>
<feature type="compositionally biased region" description="Polar residues" evidence="8">
    <location>
        <begin position="58"/>
        <end position="69"/>
    </location>
</feature>
<evidence type="ECO:0000256" key="4">
    <source>
        <dbReference type="ARBA" id="ARBA00023034"/>
    </source>
</evidence>
<dbReference type="PANTHER" id="PTHR13815:SF7">
    <property type="entry name" value="GOLGIN SUBFAMILY A MEMBER 5"/>
    <property type="match status" value="1"/>
</dbReference>
<feature type="coiled-coil region" evidence="7">
    <location>
        <begin position="242"/>
        <end position="304"/>
    </location>
</feature>
<keyword evidence="2 9" id="KW-0812">Transmembrane</keyword>
<dbReference type="WBParaSite" id="PSAMB.scaffold1439size31536.g13091.t1">
    <property type="protein sequence ID" value="PSAMB.scaffold1439size31536.g13091.t1"/>
    <property type="gene ID" value="PSAMB.scaffold1439size31536.g13091"/>
</dbReference>
<keyword evidence="10" id="KW-1185">Reference proteome</keyword>
<keyword evidence="3 9" id="KW-1133">Transmembrane helix</keyword>
<protein>
    <submittedName>
        <fullName evidence="11">Golgin-84</fullName>
    </submittedName>
</protein>
<evidence type="ECO:0000256" key="8">
    <source>
        <dbReference type="SAM" id="MobiDB-lite"/>
    </source>
</evidence>
<organism evidence="10 11">
    <name type="scientific">Plectus sambesii</name>
    <dbReference type="NCBI Taxonomy" id="2011161"/>
    <lineage>
        <taxon>Eukaryota</taxon>
        <taxon>Metazoa</taxon>
        <taxon>Ecdysozoa</taxon>
        <taxon>Nematoda</taxon>
        <taxon>Chromadorea</taxon>
        <taxon>Plectida</taxon>
        <taxon>Plectina</taxon>
        <taxon>Plectoidea</taxon>
        <taxon>Plectidae</taxon>
        <taxon>Plectus</taxon>
    </lineage>
</organism>
<evidence type="ECO:0000256" key="3">
    <source>
        <dbReference type="ARBA" id="ARBA00022989"/>
    </source>
</evidence>
<keyword evidence="5 7" id="KW-0175">Coiled coil</keyword>
<dbReference type="GO" id="GO:0007030">
    <property type="term" value="P:Golgi organization"/>
    <property type="evidence" value="ECO:0007669"/>
    <property type="project" value="InterPro"/>
</dbReference>
<feature type="coiled-coil region" evidence="7">
    <location>
        <begin position="508"/>
        <end position="535"/>
    </location>
</feature>
<evidence type="ECO:0000256" key="6">
    <source>
        <dbReference type="ARBA" id="ARBA00023136"/>
    </source>
</evidence>
<keyword evidence="6 9" id="KW-0472">Membrane</keyword>
<evidence type="ECO:0000256" key="7">
    <source>
        <dbReference type="SAM" id="Coils"/>
    </source>
</evidence>
<evidence type="ECO:0000313" key="11">
    <source>
        <dbReference type="WBParaSite" id="PSAMB.scaffold1439size31536.g13091.t1"/>
    </source>
</evidence>